<evidence type="ECO:0000313" key="1">
    <source>
        <dbReference type="EMBL" id="TKG12440.1"/>
    </source>
</evidence>
<name>A0A4U2FAM2_9VIBR</name>
<proteinExistence type="predicted"/>
<dbReference type="AlphaFoldDB" id="A0A4U2FAM2"/>
<dbReference type="Proteomes" id="UP000305840">
    <property type="component" value="Unassembled WGS sequence"/>
</dbReference>
<protein>
    <submittedName>
        <fullName evidence="1">Uncharacterized protein</fullName>
    </submittedName>
</protein>
<reference evidence="1 2" key="1">
    <citation type="submission" date="2019-04" db="EMBL/GenBank/DDBJ databases">
        <title>A reverse ecology approach based on a biological definition of microbial populations.</title>
        <authorList>
            <person name="Arevalo P."/>
            <person name="Vaninsberghe D."/>
            <person name="Elsherbini J."/>
            <person name="Gore J."/>
            <person name="Polz M."/>
        </authorList>
    </citation>
    <scope>NUCLEOTIDE SEQUENCE [LARGE SCALE GENOMIC DNA]</scope>
    <source>
        <strain evidence="1 2">10N.222.48.A1</strain>
    </source>
</reference>
<evidence type="ECO:0000313" key="2">
    <source>
        <dbReference type="Proteomes" id="UP000305840"/>
    </source>
</evidence>
<gene>
    <name evidence="1" type="ORF">FCV91_04155</name>
</gene>
<sequence>MDKDRLELFQKIIDRALWLGSENLKNHGWCITSDLIEDELFLLLRESELTDLEAIEALLTERFDTLISLELGRETELLISPYSDMLKECIQAF</sequence>
<organism evidence="1 2">
    <name type="scientific">Vibrio lentus</name>
    <dbReference type="NCBI Taxonomy" id="136468"/>
    <lineage>
        <taxon>Bacteria</taxon>
        <taxon>Pseudomonadati</taxon>
        <taxon>Pseudomonadota</taxon>
        <taxon>Gammaproteobacteria</taxon>
        <taxon>Vibrionales</taxon>
        <taxon>Vibrionaceae</taxon>
        <taxon>Vibrio</taxon>
    </lineage>
</organism>
<accession>A0A4U2FAM2</accession>
<dbReference type="EMBL" id="SYVO01000007">
    <property type="protein sequence ID" value="TKG12440.1"/>
    <property type="molecule type" value="Genomic_DNA"/>
</dbReference>
<dbReference type="RefSeq" id="WP_136994330.1">
    <property type="nucleotide sequence ID" value="NZ_SYVO01000007.1"/>
</dbReference>
<comment type="caution">
    <text evidence="1">The sequence shown here is derived from an EMBL/GenBank/DDBJ whole genome shotgun (WGS) entry which is preliminary data.</text>
</comment>